<dbReference type="EMBL" id="JYDS01000079">
    <property type="protein sequence ID" value="KRZ26870.1"/>
    <property type="molecule type" value="Genomic_DNA"/>
</dbReference>
<evidence type="ECO:0000313" key="2">
    <source>
        <dbReference type="Proteomes" id="UP000054805"/>
    </source>
</evidence>
<comment type="caution">
    <text evidence="1">The sequence shown here is derived from an EMBL/GenBank/DDBJ whole genome shotgun (WGS) entry which is preliminary data.</text>
</comment>
<reference evidence="1 2" key="1">
    <citation type="submission" date="2015-01" db="EMBL/GenBank/DDBJ databases">
        <title>Evolution of Trichinella species and genotypes.</title>
        <authorList>
            <person name="Korhonen P.K."/>
            <person name="Edoardo P."/>
            <person name="Giuseppe L.R."/>
            <person name="Gasser R.B."/>
        </authorList>
    </citation>
    <scope>NUCLEOTIDE SEQUENCE [LARGE SCALE GENOMIC DNA]</scope>
    <source>
        <strain evidence="1">ISS588</strain>
    </source>
</reference>
<dbReference type="Proteomes" id="UP000054805">
    <property type="component" value="Unassembled WGS sequence"/>
</dbReference>
<gene>
    <name evidence="1" type="ORF">T4B_12333</name>
</gene>
<name>A0A0V1IVY6_TRIPS</name>
<organism evidence="1 2">
    <name type="scientific">Trichinella pseudospiralis</name>
    <name type="common">Parasitic roundworm</name>
    <dbReference type="NCBI Taxonomy" id="6337"/>
    <lineage>
        <taxon>Eukaryota</taxon>
        <taxon>Metazoa</taxon>
        <taxon>Ecdysozoa</taxon>
        <taxon>Nematoda</taxon>
        <taxon>Enoplea</taxon>
        <taxon>Dorylaimia</taxon>
        <taxon>Trichinellida</taxon>
        <taxon>Trichinellidae</taxon>
        <taxon>Trichinella</taxon>
    </lineage>
</organism>
<keyword evidence="2" id="KW-1185">Reference proteome</keyword>
<dbReference type="AlphaFoldDB" id="A0A0V1IVY6"/>
<evidence type="ECO:0000313" key="1">
    <source>
        <dbReference type="EMBL" id="KRZ26870.1"/>
    </source>
</evidence>
<protein>
    <submittedName>
        <fullName evidence="1">Uncharacterized protein</fullName>
    </submittedName>
</protein>
<sequence>MQIEMSKDGSFVEFYLLQLAFKASNGIFCQMQNSASITIIISIETKYHTDRNDQSISNEQQLRQKID</sequence>
<accession>A0A0V1IVY6</accession>
<proteinExistence type="predicted"/>